<reference evidence="12" key="5">
    <citation type="submission" date="2025-09" db="UniProtKB">
        <authorList>
            <consortium name="Ensembl"/>
        </authorList>
    </citation>
    <scope>IDENTIFICATION</scope>
</reference>
<dbReference type="AlphaFoldDB" id="A0A4W4E8V4"/>
<dbReference type="SMART" id="SM00326">
    <property type="entry name" value="SH3"/>
    <property type="match status" value="2"/>
</dbReference>
<dbReference type="InterPro" id="IPR000980">
    <property type="entry name" value="SH2"/>
</dbReference>
<evidence type="ECO:0000256" key="9">
    <source>
        <dbReference type="SAM" id="MobiDB-lite"/>
    </source>
</evidence>
<evidence type="ECO:0000256" key="8">
    <source>
        <dbReference type="PROSITE-ProRule" id="PRU00192"/>
    </source>
</evidence>
<organism evidence="12 13">
    <name type="scientific">Electrophorus electricus</name>
    <name type="common">Electric eel</name>
    <name type="synonym">Gymnotus electricus</name>
    <dbReference type="NCBI Taxonomy" id="8005"/>
    <lineage>
        <taxon>Eukaryota</taxon>
        <taxon>Metazoa</taxon>
        <taxon>Chordata</taxon>
        <taxon>Craniata</taxon>
        <taxon>Vertebrata</taxon>
        <taxon>Euteleostomi</taxon>
        <taxon>Actinopterygii</taxon>
        <taxon>Neopterygii</taxon>
        <taxon>Teleostei</taxon>
        <taxon>Ostariophysi</taxon>
        <taxon>Gymnotiformes</taxon>
        <taxon>Gymnotoidei</taxon>
        <taxon>Gymnotidae</taxon>
        <taxon>Electrophorus</taxon>
    </lineage>
</organism>
<dbReference type="Ensembl" id="ENSEEET00000008406.2">
    <property type="protein sequence ID" value="ENSEEEP00000008300.2"/>
    <property type="gene ID" value="ENSEEEG00000004335.2"/>
</dbReference>
<dbReference type="InterPro" id="IPR001452">
    <property type="entry name" value="SH3_domain"/>
</dbReference>
<dbReference type="Gene3D" id="3.30.505.10">
    <property type="entry name" value="SH2 domain"/>
    <property type="match status" value="1"/>
</dbReference>
<dbReference type="InterPro" id="IPR036028">
    <property type="entry name" value="SH3-like_dom_sf"/>
</dbReference>
<dbReference type="Pfam" id="PF00018">
    <property type="entry name" value="SH3_1"/>
    <property type="match status" value="2"/>
</dbReference>
<comment type="function">
    <text evidence="5">Induces bone resorption, acting probably through a signaling cascade which results in the secretion of factor(s) enhancing osteoclast formation and activity.</text>
</comment>
<dbReference type="Gene3D" id="2.30.30.40">
    <property type="entry name" value="SH3 Domains"/>
    <property type="match status" value="2"/>
</dbReference>
<evidence type="ECO:0000313" key="12">
    <source>
        <dbReference type="Ensembl" id="ENSEEEP00000008300.2"/>
    </source>
</evidence>
<evidence type="ECO:0000256" key="5">
    <source>
        <dbReference type="ARBA" id="ARBA00037432"/>
    </source>
</evidence>
<reference evidence="13" key="2">
    <citation type="journal article" date="2017" name="Sci. Adv.">
        <title>A tail of two voltages: Proteomic comparison of the three electric organs of the electric eel.</title>
        <authorList>
            <person name="Traeger L.L."/>
            <person name="Sabat G."/>
            <person name="Barrett-Wilt G.A."/>
            <person name="Wells G.B."/>
            <person name="Sussman M.R."/>
        </authorList>
    </citation>
    <scope>NUCLEOTIDE SEQUENCE [LARGE SCALE GENOMIC DNA]</scope>
</reference>
<dbReference type="GeneTree" id="ENSGT00940000157307"/>
<protein>
    <recommendedName>
        <fullName evidence="6">Osteoclast-stimulating factor 1</fullName>
    </recommendedName>
</protein>
<dbReference type="InterPro" id="IPR043539">
    <property type="entry name" value="Grb2-like"/>
</dbReference>
<evidence type="ECO:0000313" key="13">
    <source>
        <dbReference type="Proteomes" id="UP000314983"/>
    </source>
</evidence>
<dbReference type="PROSITE" id="PS50002">
    <property type="entry name" value="SH3"/>
    <property type="match status" value="2"/>
</dbReference>
<feature type="region of interest" description="Disordered" evidence="9">
    <location>
        <begin position="154"/>
        <end position="175"/>
    </location>
</feature>
<reference evidence="12" key="4">
    <citation type="submission" date="2025-08" db="UniProtKB">
        <authorList>
            <consortium name="Ensembl"/>
        </authorList>
    </citation>
    <scope>IDENTIFICATION</scope>
</reference>
<evidence type="ECO:0000256" key="7">
    <source>
        <dbReference type="PROSITE-ProRule" id="PRU00191"/>
    </source>
</evidence>
<dbReference type="Proteomes" id="UP000314983">
    <property type="component" value="Chromosome 1"/>
</dbReference>
<dbReference type="Pfam" id="PF00017">
    <property type="entry name" value="SH2"/>
    <property type="match status" value="1"/>
</dbReference>
<dbReference type="PRINTS" id="PR00401">
    <property type="entry name" value="SH2DOMAIN"/>
</dbReference>
<dbReference type="CDD" id="cd09941">
    <property type="entry name" value="SH2_Grb2_like"/>
    <property type="match status" value="1"/>
</dbReference>
<evidence type="ECO:0000256" key="6">
    <source>
        <dbReference type="ARBA" id="ARBA00040640"/>
    </source>
</evidence>
<dbReference type="SUPFAM" id="SSF55550">
    <property type="entry name" value="SH2 domain"/>
    <property type="match status" value="1"/>
</dbReference>
<name>A0A4W4E8V4_ELEEL</name>
<evidence type="ECO:0000256" key="1">
    <source>
        <dbReference type="ARBA" id="ARBA00022443"/>
    </source>
</evidence>
<dbReference type="PRINTS" id="PR00452">
    <property type="entry name" value="SH3DOMAIN"/>
</dbReference>
<feature type="domain" description="SH2" evidence="10">
    <location>
        <begin position="58"/>
        <end position="149"/>
    </location>
</feature>
<keyword evidence="4" id="KW-0449">Lipoprotein</keyword>
<evidence type="ECO:0000259" key="11">
    <source>
        <dbReference type="PROSITE" id="PS50002"/>
    </source>
</evidence>
<evidence type="ECO:0000256" key="3">
    <source>
        <dbReference type="ARBA" id="ARBA00023043"/>
    </source>
</evidence>
<dbReference type="InterPro" id="IPR036860">
    <property type="entry name" value="SH2_dom_sf"/>
</dbReference>
<reference evidence="12" key="3">
    <citation type="submission" date="2020-05" db="EMBL/GenBank/DDBJ databases">
        <title>Electrophorus electricus (electric eel) genome, fEleEle1, primary haplotype.</title>
        <authorList>
            <person name="Myers G."/>
            <person name="Meyer A."/>
            <person name="Fedrigo O."/>
            <person name="Formenti G."/>
            <person name="Rhie A."/>
            <person name="Tracey A."/>
            <person name="Sims Y."/>
            <person name="Jarvis E.D."/>
        </authorList>
    </citation>
    <scope>NUCLEOTIDE SEQUENCE [LARGE SCALE GENOMIC DNA]</scope>
</reference>
<evidence type="ECO:0000259" key="10">
    <source>
        <dbReference type="PROSITE" id="PS50001"/>
    </source>
</evidence>
<dbReference type="PRINTS" id="PR00499">
    <property type="entry name" value="P67PHOX"/>
</dbReference>
<evidence type="ECO:0000256" key="4">
    <source>
        <dbReference type="ARBA" id="ARBA00023288"/>
    </source>
</evidence>
<reference evidence="13" key="1">
    <citation type="journal article" date="2014" name="Science">
        <title>Nonhuman genetics. Genomic basis for the convergent evolution of electric organs.</title>
        <authorList>
            <person name="Gallant J.R."/>
            <person name="Traeger L.L."/>
            <person name="Volkening J.D."/>
            <person name="Moffett H."/>
            <person name="Chen P.H."/>
            <person name="Novina C.D."/>
            <person name="Phillips G.N.Jr."/>
            <person name="Anand R."/>
            <person name="Wells G.B."/>
            <person name="Pinch M."/>
            <person name="Guth R."/>
            <person name="Unguez G.A."/>
            <person name="Albert J.S."/>
            <person name="Zakon H.H."/>
            <person name="Samanta M.P."/>
            <person name="Sussman M.R."/>
        </authorList>
    </citation>
    <scope>NUCLEOTIDE SEQUENCE [LARGE SCALE GENOMIC DNA]</scope>
</reference>
<gene>
    <name evidence="12" type="primary">grap2b</name>
</gene>
<dbReference type="PROSITE" id="PS50001">
    <property type="entry name" value="SH2"/>
    <property type="match status" value="1"/>
</dbReference>
<feature type="domain" description="SH3" evidence="11">
    <location>
        <begin position="207"/>
        <end position="264"/>
    </location>
</feature>
<proteinExistence type="predicted"/>
<dbReference type="SMART" id="SM00252">
    <property type="entry name" value="SH2"/>
    <property type="match status" value="1"/>
</dbReference>
<feature type="domain" description="SH3" evidence="11">
    <location>
        <begin position="1"/>
        <end position="56"/>
    </location>
</feature>
<keyword evidence="3" id="KW-0040">ANK repeat</keyword>
<accession>A0A4W4E8V4</accession>
<keyword evidence="13" id="KW-1185">Reference proteome</keyword>
<keyword evidence="1 8" id="KW-0728">SH3 domain</keyword>
<dbReference type="FunFam" id="2.30.30.40:FF:000072">
    <property type="entry name" value="Unconventional Myosin IB"/>
    <property type="match status" value="1"/>
</dbReference>
<keyword evidence="2 7" id="KW-0727">SH2 domain</keyword>
<dbReference type="SUPFAM" id="SSF50044">
    <property type="entry name" value="SH3-domain"/>
    <property type="match status" value="2"/>
</dbReference>
<sequence>MEAVAKFDFTATAHDELSFRKGDIIKILGTNDDWYKAEKCGKLGVVPRNYITLNIPSWYQEDTSRFAAESMLMSKPIGAFLIRSSQSSPGEFSMSVRHESDVQHFKVLKDSRGQYFLWTEKFGSLNKLVEYYMSNSISRQTCIRLHTDEQRSCPPLSCPTHRRAPAPSAGNPTPAHTQHQIAITASCTLSQEANMSFPMDYSQTYTSLLPQVMARYDFKAEEVDELTFSAGDVIEVLNQSDPCWWMGRLKGRSGLFPANYTAPL</sequence>
<dbReference type="PANTHER" id="PTHR46037">
    <property type="entry name" value="PROTEIN ENHANCER OF SEVENLESS 2B"/>
    <property type="match status" value="1"/>
</dbReference>
<evidence type="ECO:0000256" key="2">
    <source>
        <dbReference type="ARBA" id="ARBA00022999"/>
    </source>
</evidence>